<reference evidence="2 3" key="1">
    <citation type="submission" date="2017-08" db="EMBL/GenBank/DDBJ databases">
        <title>Infants hospitalized years apart are colonized by the same room-sourced microbial strains.</title>
        <authorList>
            <person name="Brooks B."/>
            <person name="Olm M.R."/>
            <person name="Firek B.A."/>
            <person name="Baker R."/>
            <person name="Thomas B.C."/>
            <person name="Morowitz M.J."/>
            <person name="Banfield J.F."/>
        </authorList>
    </citation>
    <scope>NUCLEOTIDE SEQUENCE [LARGE SCALE GENOMIC DNA]</scope>
    <source>
        <strain evidence="2">S2_018_000_R3_119</strain>
    </source>
</reference>
<name>A0A2W4YQ62_9SPHN</name>
<organism evidence="2 3">
    <name type="scientific">Sphingomonas taxi</name>
    <dbReference type="NCBI Taxonomy" id="1549858"/>
    <lineage>
        <taxon>Bacteria</taxon>
        <taxon>Pseudomonadati</taxon>
        <taxon>Pseudomonadota</taxon>
        <taxon>Alphaproteobacteria</taxon>
        <taxon>Sphingomonadales</taxon>
        <taxon>Sphingomonadaceae</taxon>
        <taxon>Sphingomonas</taxon>
    </lineage>
</organism>
<proteinExistence type="predicted"/>
<accession>A0A2W4YQ62</accession>
<dbReference type="InterPro" id="IPR005025">
    <property type="entry name" value="FMN_Rdtase-like_dom"/>
</dbReference>
<dbReference type="AlphaFoldDB" id="A0A2W4YQ62"/>
<dbReference type="GO" id="GO:0016491">
    <property type="term" value="F:oxidoreductase activity"/>
    <property type="evidence" value="ECO:0007669"/>
    <property type="project" value="InterPro"/>
</dbReference>
<evidence type="ECO:0000259" key="1">
    <source>
        <dbReference type="Pfam" id="PF03358"/>
    </source>
</evidence>
<dbReference type="InterPro" id="IPR029039">
    <property type="entry name" value="Flavoprotein-like_sf"/>
</dbReference>
<dbReference type="SUPFAM" id="SSF52218">
    <property type="entry name" value="Flavoproteins"/>
    <property type="match status" value="1"/>
</dbReference>
<comment type="caution">
    <text evidence="2">The sequence shown here is derived from an EMBL/GenBank/DDBJ whole genome shotgun (WGS) entry which is preliminary data.</text>
</comment>
<feature type="domain" description="NADPH-dependent FMN reductase-like" evidence="1">
    <location>
        <begin position="15"/>
        <end position="150"/>
    </location>
</feature>
<dbReference type="Proteomes" id="UP000249555">
    <property type="component" value="Unassembled WGS sequence"/>
</dbReference>
<dbReference type="Gene3D" id="3.40.50.360">
    <property type="match status" value="1"/>
</dbReference>
<gene>
    <name evidence="2" type="ORF">DI640_14925</name>
</gene>
<dbReference type="EMBL" id="QFMX01000111">
    <property type="protein sequence ID" value="PZO70452.1"/>
    <property type="molecule type" value="Genomic_DNA"/>
</dbReference>
<sequence>MSLTAFGLNCTLKSGSAPSSTQRMLDQVLEALGQHDVRTGSARVVDFDVKPGVRADEGDGDQWPELRTRIMDAQILVIATPIWMGHPSSIAQRVLERLDAVLGEIGHDGRYPTFGKVAIPAVVGNEDGAHHVHAQLCQGLVDVGFTVPGGSPPYWVGEAMGSTDFKDLEATPDKVRETIRTIASNAAHLARLLAERPYPPIER</sequence>
<evidence type="ECO:0000313" key="2">
    <source>
        <dbReference type="EMBL" id="PZO70452.1"/>
    </source>
</evidence>
<dbReference type="Pfam" id="PF03358">
    <property type="entry name" value="FMN_red"/>
    <property type="match status" value="1"/>
</dbReference>
<protein>
    <submittedName>
        <fullName evidence="2">NADPH-dependent oxidoreductase</fullName>
    </submittedName>
</protein>
<evidence type="ECO:0000313" key="3">
    <source>
        <dbReference type="Proteomes" id="UP000249555"/>
    </source>
</evidence>